<proteinExistence type="predicted"/>
<reference evidence="1 2" key="1">
    <citation type="submission" date="2021-10" db="EMBL/GenBank/DDBJ databases">
        <title>Anaerobic single-cell dispensing facilitates the cultivation of human gut bacteria.</title>
        <authorList>
            <person name="Afrizal A."/>
        </authorList>
    </citation>
    <scope>NUCLEOTIDE SEQUENCE [LARGE SCALE GENOMIC DNA]</scope>
    <source>
        <strain evidence="1 2">CLA-AA-H244</strain>
    </source>
</reference>
<dbReference type="EMBL" id="JAJEQF010000029">
    <property type="protein sequence ID" value="MCC2168202.1"/>
    <property type="molecule type" value="Genomic_DNA"/>
</dbReference>
<evidence type="ECO:0008006" key="3">
    <source>
        <dbReference type="Google" id="ProtNLM"/>
    </source>
</evidence>
<organism evidence="1 2">
    <name type="scientific">Gallintestinimicrobium propionicum</name>
    <dbReference type="NCBI Taxonomy" id="2981770"/>
    <lineage>
        <taxon>Bacteria</taxon>
        <taxon>Bacillati</taxon>
        <taxon>Bacillota</taxon>
        <taxon>Clostridia</taxon>
        <taxon>Lachnospirales</taxon>
        <taxon>Lachnospiraceae</taxon>
        <taxon>Gallintestinimicrobium</taxon>
    </lineage>
</organism>
<gene>
    <name evidence="1" type="ORF">LKD45_10970</name>
</gene>
<dbReference type="AlphaFoldDB" id="A0AAE3AY65"/>
<evidence type="ECO:0000313" key="1">
    <source>
        <dbReference type="EMBL" id="MCC2168202.1"/>
    </source>
</evidence>
<accession>A0AAE3AY65</accession>
<evidence type="ECO:0000313" key="2">
    <source>
        <dbReference type="Proteomes" id="UP001199355"/>
    </source>
</evidence>
<sequence>MEKEKNVIFEAFARKAAERIEERKKLRTMRLMVKSVGMEVEIRGLTEEEIRDCMDFSDESIEVDKYTIYMASPTLQNAAKILVEEGTLKQHYKITEMFTGSERTFIVNKVLELSGMTGDAKIEVIREDEEIKNS</sequence>
<dbReference type="RefSeq" id="WP_308728553.1">
    <property type="nucleotide sequence ID" value="NZ_JAJEQF010000029.1"/>
</dbReference>
<name>A0AAE3AY65_9FIRM</name>
<protein>
    <recommendedName>
        <fullName evidence="3">Phage XkdN-like protein</fullName>
    </recommendedName>
</protein>
<comment type="caution">
    <text evidence="1">The sequence shown here is derived from an EMBL/GenBank/DDBJ whole genome shotgun (WGS) entry which is preliminary data.</text>
</comment>
<keyword evidence="2" id="KW-1185">Reference proteome</keyword>
<dbReference type="Proteomes" id="UP001199355">
    <property type="component" value="Unassembled WGS sequence"/>
</dbReference>